<accession>A0A5B8RBN8</accession>
<dbReference type="Pfam" id="PF03480">
    <property type="entry name" value="DctP"/>
    <property type="match status" value="1"/>
</dbReference>
<name>A0A5B8RBN8_9ZZZZ</name>
<dbReference type="NCBIfam" id="NF037995">
    <property type="entry name" value="TRAP_S1"/>
    <property type="match status" value="1"/>
</dbReference>
<dbReference type="GO" id="GO:0055085">
    <property type="term" value="P:transmembrane transport"/>
    <property type="evidence" value="ECO:0007669"/>
    <property type="project" value="InterPro"/>
</dbReference>
<dbReference type="EMBL" id="MN079122">
    <property type="protein sequence ID" value="QEA06051.1"/>
    <property type="molecule type" value="Genomic_DNA"/>
</dbReference>
<dbReference type="AlphaFoldDB" id="A0A5B8RBN8"/>
<keyword evidence="1" id="KW-0732">Signal</keyword>
<sequence length="376" mass="41265">MRAPLIALSLGLATALTATAAVGQTEFTANSFYSAGSPLSKYGFIEWSKLVKEMSGGDLQPDPMIGTALLEPRASLEGVQKNIAQVATMPAMYTPSEMPVANSVQQLGFTYSDPLATIFAVTDFSVHNQTQLQEWKDLGIVYLGGYATPPYILMCRMPVHTLDQIKGKRIRTAGSAVSQWVESVGGIPVNVPSSEMYTGLDRGTLDCASNAGNDLVDRSLWEVAKHVTPLSTGLYYAGPHWGYNADFWASLTPEQRHTLMKATAYNMADMTIHYMANVDSAEKTAREKGVEFHEASEGLQGSADEFSKKVVEMAYDQAETTFKLSNPKEVIDDFRATHEKWKKLLKDVDRDDPEALAKLAMKEIYGDLDPEAYGVY</sequence>
<dbReference type="CDD" id="cd13666">
    <property type="entry name" value="PBP2_TRAP_DctP_like_1"/>
    <property type="match status" value="1"/>
</dbReference>
<organism evidence="2">
    <name type="scientific">uncultured organism</name>
    <dbReference type="NCBI Taxonomy" id="155900"/>
    <lineage>
        <taxon>unclassified sequences</taxon>
        <taxon>environmental samples</taxon>
    </lineage>
</organism>
<dbReference type="PANTHER" id="PTHR33376">
    <property type="match status" value="1"/>
</dbReference>
<reference evidence="2" key="1">
    <citation type="submission" date="2019-06" db="EMBL/GenBank/DDBJ databases">
        <authorList>
            <person name="Murdoch R.W."/>
            <person name="Fathepure B."/>
        </authorList>
    </citation>
    <scope>NUCLEOTIDE SEQUENCE</scope>
</reference>
<evidence type="ECO:0000256" key="1">
    <source>
        <dbReference type="ARBA" id="ARBA00022729"/>
    </source>
</evidence>
<proteinExistence type="predicted"/>
<dbReference type="Gene3D" id="3.40.190.170">
    <property type="entry name" value="Bacterial extracellular solute-binding protein, family 7"/>
    <property type="match status" value="1"/>
</dbReference>
<evidence type="ECO:0000313" key="2">
    <source>
        <dbReference type="EMBL" id="QEA06051.1"/>
    </source>
</evidence>
<dbReference type="InterPro" id="IPR038404">
    <property type="entry name" value="TRAP_DctP_sf"/>
</dbReference>
<protein>
    <submittedName>
        <fullName evidence="2">Uncharacterized protein</fullName>
    </submittedName>
</protein>
<gene>
    <name evidence="2" type="ORF">KBTEX_02380</name>
</gene>
<dbReference type="PANTHER" id="PTHR33376:SF15">
    <property type="entry name" value="BLL6794 PROTEIN"/>
    <property type="match status" value="1"/>
</dbReference>
<dbReference type="InterPro" id="IPR018389">
    <property type="entry name" value="DctP_fam"/>
</dbReference>